<dbReference type="AlphaFoldDB" id="A0AAW2S8H8"/>
<reference evidence="1" key="2">
    <citation type="journal article" date="2024" name="Plant">
        <title>Genomic evolution and insights into agronomic trait innovations of Sesamum species.</title>
        <authorList>
            <person name="Miao H."/>
            <person name="Wang L."/>
            <person name="Qu L."/>
            <person name="Liu H."/>
            <person name="Sun Y."/>
            <person name="Le M."/>
            <person name="Wang Q."/>
            <person name="Wei S."/>
            <person name="Zheng Y."/>
            <person name="Lin W."/>
            <person name="Duan Y."/>
            <person name="Cao H."/>
            <person name="Xiong S."/>
            <person name="Wang X."/>
            <person name="Wei L."/>
            <person name="Li C."/>
            <person name="Ma Q."/>
            <person name="Ju M."/>
            <person name="Zhao R."/>
            <person name="Li G."/>
            <person name="Mu C."/>
            <person name="Tian Q."/>
            <person name="Mei H."/>
            <person name="Zhang T."/>
            <person name="Gao T."/>
            <person name="Zhang H."/>
        </authorList>
    </citation>
    <scope>NUCLEOTIDE SEQUENCE</scope>
    <source>
        <strain evidence="1">G02</strain>
    </source>
</reference>
<proteinExistence type="predicted"/>
<gene>
    <name evidence="1" type="ORF">Sradi_2678100</name>
</gene>
<comment type="caution">
    <text evidence="1">The sequence shown here is derived from an EMBL/GenBank/DDBJ whole genome shotgun (WGS) entry which is preliminary data.</text>
</comment>
<reference evidence="1" key="1">
    <citation type="submission" date="2020-06" db="EMBL/GenBank/DDBJ databases">
        <authorList>
            <person name="Li T."/>
            <person name="Hu X."/>
            <person name="Zhang T."/>
            <person name="Song X."/>
            <person name="Zhang H."/>
            <person name="Dai N."/>
            <person name="Sheng W."/>
            <person name="Hou X."/>
            <person name="Wei L."/>
        </authorList>
    </citation>
    <scope>NUCLEOTIDE SEQUENCE</scope>
    <source>
        <strain evidence="1">G02</strain>
        <tissue evidence="1">Leaf</tissue>
    </source>
</reference>
<organism evidence="1">
    <name type="scientific">Sesamum radiatum</name>
    <name type="common">Black benniseed</name>
    <dbReference type="NCBI Taxonomy" id="300843"/>
    <lineage>
        <taxon>Eukaryota</taxon>
        <taxon>Viridiplantae</taxon>
        <taxon>Streptophyta</taxon>
        <taxon>Embryophyta</taxon>
        <taxon>Tracheophyta</taxon>
        <taxon>Spermatophyta</taxon>
        <taxon>Magnoliopsida</taxon>
        <taxon>eudicotyledons</taxon>
        <taxon>Gunneridae</taxon>
        <taxon>Pentapetalae</taxon>
        <taxon>asterids</taxon>
        <taxon>lamiids</taxon>
        <taxon>Lamiales</taxon>
        <taxon>Pedaliaceae</taxon>
        <taxon>Sesamum</taxon>
    </lineage>
</organism>
<dbReference type="EMBL" id="JACGWJ010000011">
    <property type="protein sequence ID" value="KAL0387963.1"/>
    <property type="molecule type" value="Genomic_DNA"/>
</dbReference>
<protein>
    <submittedName>
        <fullName evidence="1">Uncharacterized protein</fullName>
    </submittedName>
</protein>
<evidence type="ECO:0000313" key="1">
    <source>
        <dbReference type="EMBL" id="KAL0387963.1"/>
    </source>
</evidence>
<sequence length="66" mass="7681">MELNFFAICQKDGEFLKDYLHQFNIVDLELASATQEVKANAFSQELLDEDFFIGQNTHLKIQSRLN</sequence>
<name>A0AAW2S8H8_SESRA</name>
<accession>A0AAW2S8H8</accession>